<organism evidence="1 2">
    <name type="scientific">Melastoma candidum</name>
    <dbReference type="NCBI Taxonomy" id="119954"/>
    <lineage>
        <taxon>Eukaryota</taxon>
        <taxon>Viridiplantae</taxon>
        <taxon>Streptophyta</taxon>
        <taxon>Embryophyta</taxon>
        <taxon>Tracheophyta</taxon>
        <taxon>Spermatophyta</taxon>
        <taxon>Magnoliopsida</taxon>
        <taxon>eudicotyledons</taxon>
        <taxon>Gunneridae</taxon>
        <taxon>Pentapetalae</taxon>
        <taxon>rosids</taxon>
        <taxon>malvids</taxon>
        <taxon>Myrtales</taxon>
        <taxon>Melastomataceae</taxon>
        <taxon>Melastomatoideae</taxon>
        <taxon>Melastomateae</taxon>
        <taxon>Melastoma</taxon>
    </lineage>
</organism>
<dbReference type="EMBL" id="CM042881">
    <property type="protein sequence ID" value="KAI4385584.1"/>
    <property type="molecule type" value="Genomic_DNA"/>
</dbReference>
<gene>
    <name evidence="1" type="ORF">MLD38_003592</name>
</gene>
<reference evidence="2" key="1">
    <citation type="journal article" date="2023" name="Front. Plant Sci.">
        <title>Chromosomal-level genome assembly of Melastoma candidum provides insights into trichome evolution.</title>
        <authorList>
            <person name="Zhong Y."/>
            <person name="Wu W."/>
            <person name="Sun C."/>
            <person name="Zou P."/>
            <person name="Liu Y."/>
            <person name="Dai S."/>
            <person name="Zhou R."/>
        </authorList>
    </citation>
    <scope>NUCLEOTIDE SEQUENCE [LARGE SCALE GENOMIC DNA]</scope>
</reference>
<evidence type="ECO:0000313" key="1">
    <source>
        <dbReference type="EMBL" id="KAI4385584.1"/>
    </source>
</evidence>
<protein>
    <submittedName>
        <fullName evidence="1">Uncharacterized protein</fullName>
    </submittedName>
</protein>
<keyword evidence="2" id="KW-1185">Reference proteome</keyword>
<dbReference type="Proteomes" id="UP001057402">
    <property type="component" value="Chromosome 2"/>
</dbReference>
<name>A0ACB9S3C2_9MYRT</name>
<proteinExistence type="predicted"/>
<accession>A0ACB9S3C2</accession>
<comment type="caution">
    <text evidence="1">The sequence shown here is derived from an EMBL/GenBank/DDBJ whole genome shotgun (WGS) entry which is preliminary data.</text>
</comment>
<sequence>MLPAIGLFMLTNKREVVELWGQAIDEIHRTSGGQSNVRFIHPGVSPSKKAPRMASITLRALPSSKGARRLLSSSLKALSFTSAYDSLLLSSSYSSSLPIKSPFSAT</sequence>
<evidence type="ECO:0000313" key="2">
    <source>
        <dbReference type="Proteomes" id="UP001057402"/>
    </source>
</evidence>